<dbReference type="AlphaFoldDB" id="A0A0D2KXV3"/>
<dbReference type="CDD" id="cd12148">
    <property type="entry name" value="fungal_TF_MHR"/>
    <property type="match status" value="1"/>
</dbReference>
<keyword evidence="3" id="KW-0238">DNA-binding</keyword>
<organism evidence="8 9">
    <name type="scientific">Fonsecaea multimorphosa CBS 102226</name>
    <dbReference type="NCBI Taxonomy" id="1442371"/>
    <lineage>
        <taxon>Eukaryota</taxon>
        <taxon>Fungi</taxon>
        <taxon>Dikarya</taxon>
        <taxon>Ascomycota</taxon>
        <taxon>Pezizomycotina</taxon>
        <taxon>Eurotiomycetes</taxon>
        <taxon>Chaetothyriomycetidae</taxon>
        <taxon>Chaetothyriales</taxon>
        <taxon>Herpotrichiellaceae</taxon>
        <taxon>Fonsecaea</taxon>
    </lineage>
</organism>
<evidence type="ECO:0000313" key="9">
    <source>
        <dbReference type="Proteomes" id="UP000053411"/>
    </source>
</evidence>
<dbReference type="VEuPathDB" id="FungiDB:Z520_01806"/>
<keyword evidence="9" id="KW-1185">Reference proteome</keyword>
<evidence type="ECO:0000313" key="8">
    <source>
        <dbReference type="EMBL" id="KIY01669.1"/>
    </source>
</evidence>
<dbReference type="RefSeq" id="XP_016635791.1">
    <property type="nucleotide sequence ID" value="XM_016772321.1"/>
</dbReference>
<keyword evidence="4" id="KW-0804">Transcription</keyword>
<dbReference type="OrthoDB" id="3163292at2759"/>
<dbReference type="GeneID" id="27707552"/>
<reference evidence="8 9" key="1">
    <citation type="submission" date="2015-01" db="EMBL/GenBank/DDBJ databases">
        <title>The Genome Sequence of Fonsecaea multimorphosa CBS 102226.</title>
        <authorList>
            <consortium name="The Broad Institute Genomics Platform"/>
            <person name="Cuomo C."/>
            <person name="de Hoog S."/>
            <person name="Gorbushina A."/>
            <person name="Stielow B."/>
            <person name="Teixiera M."/>
            <person name="Abouelleil A."/>
            <person name="Chapman S.B."/>
            <person name="Priest M."/>
            <person name="Young S.K."/>
            <person name="Wortman J."/>
            <person name="Nusbaum C."/>
            <person name="Birren B."/>
        </authorList>
    </citation>
    <scope>NUCLEOTIDE SEQUENCE [LARGE SCALE GENOMIC DNA]</scope>
    <source>
        <strain evidence="8 9">CBS 102226</strain>
    </source>
</reference>
<keyword evidence="5" id="KW-0539">Nucleus</keyword>
<dbReference type="PANTHER" id="PTHR31845">
    <property type="entry name" value="FINGER DOMAIN PROTEIN, PUTATIVE-RELATED"/>
    <property type="match status" value="1"/>
</dbReference>
<dbReference type="PANTHER" id="PTHR31845:SF21">
    <property type="entry name" value="REGULATORY PROTEIN LEU3"/>
    <property type="match status" value="1"/>
</dbReference>
<dbReference type="GO" id="GO:0005634">
    <property type="term" value="C:nucleus"/>
    <property type="evidence" value="ECO:0007669"/>
    <property type="project" value="UniProtKB-SubCell"/>
</dbReference>
<dbReference type="GO" id="GO:0008270">
    <property type="term" value="F:zinc ion binding"/>
    <property type="evidence" value="ECO:0007669"/>
    <property type="project" value="InterPro"/>
</dbReference>
<comment type="subcellular location">
    <subcellularLocation>
        <location evidence="1">Nucleus</location>
    </subcellularLocation>
</comment>
<evidence type="ECO:0000256" key="4">
    <source>
        <dbReference type="ARBA" id="ARBA00023163"/>
    </source>
</evidence>
<dbReference type="Pfam" id="PF04082">
    <property type="entry name" value="Fungal_trans"/>
    <property type="match status" value="1"/>
</dbReference>
<dbReference type="GO" id="GO:0000976">
    <property type="term" value="F:transcription cis-regulatory region binding"/>
    <property type="evidence" value="ECO:0007669"/>
    <property type="project" value="TreeGrafter"/>
</dbReference>
<evidence type="ECO:0000256" key="6">
    <source>
        <dbReference type="SAM" id="MobiDB-lite"/>
    </source>
</evidence>
<feature type="region of interest" description="Disordered" evidence="6">
    <location>
        <begin position="623"/>
        <end position="653"/>
    </location>
</feature>
<dbReference type="InterPro" id="IPR051089">
    <property type="entry name" value="prtT"/>
</dbReference>
<keyword evidence="2" id="KW-0805">Transcription regulation</keyword>
<evidence type="ECO:0000259" key="7">
    <source>
        <dbReference type="Pfam" id="PF04082"/>
    </source>
</evidence>
<accession>A0A0D2KXV3</accession>
<sequence length="728" mass="80125">MSSSKGTYFSPTPSWWESRPDDSVLTGVVLVTLRAVRGRPSALQQMPGPLDAVYCRHPVQALQTLSDIANQVQLLRAAQIDDAAVSRRVPLEAASLAHSQNASSRSVGAPALVPLANSPSANHNWNGGSAEDYTADSSGDAALGGHQIPLATFDPASAFPASREQTIRSTTVSPAEIQRLFQVYFTHYHPLFPILQKPSSADPVGEGSRLLFWAIILTAARHDSLHFSLLDALLPAVQDLLWSTIAHPPHTLSSLQAMAILCVWPFPTSSMPLDTTYILAGNLRSVAMHAGMHRADNISDFSRLRVSLQAAELRELVKVWCCIYVAVESAATMAGQEPYFHKDATIEQASEVTNPFELPEEVHGAVMAQRFCNKVHRAMSEVETQQGPSPRPSRVSILQDLERDLQMLEIQLADTKHGESTTLGQRVFPKKLTISTEMHLLSARFQLRAYWLFHDEESTARRNGVIKAYEDAIDLVSCFAARHRTESPFKYLPFARYQLCFSLAVFVSKVSSSSYRQFVDVEKGKRALDICVSFCKQSSVEDNDLPGRTTKILAQIWNLHREQPDTGLQPPRVSVKCRLLVSIVFDSLWLWRAKYAGQPGNGAPKFPPPFMSPAFTDISSTASAISRRRRPSAASPTRHGSGSIITDQSPDTLNLPVPMTVDDPIPCTATEGPTMPGPGPDALETVAQDDGMSWDITILNSHLMSFDELDPYPNHAIEDDSWLQSLNQ</sequence>
<evidence type="ECO:0000256" key="3">
    <source>
        <dbReference type="ARBA" id="ARBA00023125"/>
    </source>
</evidence>
<protein>
    <recommendedName>
        <fullName evidence="7">Xylanolytic transcriptional activator regulatory domain-containing protein</fullName>
    </recommendedName>
</protein>
<dbReference type="EMBL" id="KN848064">
    <property type="protein sequence ID" value="KIY01669.1"/>
    <property type="molecule type" value="Genomic_DNA"/>
</dbReference>
<dbReference type="STRING" id="1442371.A0A0D2KXV3"/>
<evidence type="ECO:0000256" key="2">
    <source>
        <dbReference type="ARBA" id="ARBA00023015"/>
    </source>
</evidence>
<feature type="compositionally biased region" description="Polar residues" evidence="6">
    <location>
        <begin position="643"/>
        <end position="652"/>
    </location>
</feature>
<dbReference type="InterPro" id="IPR007219">
    <property type="entry name" value="XnlR_reg_dom"/>
</dbReference>
<evidence type="ECO:0000256" key="5">
    <source>
        <dbReference type="ARBA" id="ARBA00023242"/>
    </source>
</evidence>
<gene>
    <name evidence="8" type="ORF">Z520_01806</name>
</gene>
<feature type="domain" description="Xylanolytic transcriptional activator regulatory" evidence="7">
    <location>
        <begin position="182"/>
        <end position="361"/>
    </location>
</feature>
<dbReference type="Proteomes" id="UP000053411">
    <property type="component" value="Unassembled WGS sequence"/>
</dbReference>
<evidence type="ECO:0000256" key="1">
    <source>
        <dbReference type="ARBA" id="ARBA00004123"/>
    </source>
</evidence>
<proteinExistence type="predicted"/>
<name>A0A0D2KXV3_9EURO</name>
<dbReference type="GO" id="GO:0006351">
    <property type="term" value="P:DNA-templated transcription"/>
    <property type="evidence" value="ECO:0007669"/>
    <property type="project" value="InterPro"/>
</dbReference>
<dbReference type="GO" id="GO:0000981">
    <property type="term" value="F:DNA-binding transcription factor activity, RNA polymerase II-specific"/>
    <property type="evidence" value="ECO:0007669"/>
    <property type="project" value="TreeGrafter"/>
</dbReference>